<accession>A0A316DTN5</accession>
<reference evidence="1 2" key="1">
    <citation type="submission" date="2018-05" db="EMBL/GenBank/DDBJ databases">
        <title>Genomic Encyclopedia of Archaeal and Bacterial Type Strains, Phase II (KMG-II): from individual species to whole genera.</title>
        <authorList>
            <person name="Goeker M."/>
        </authorList>
    </citation>
    <scope>NUCLEOTIDE SEQUENCE [LARGE SCALE GENOMIC DNA]</scope>
    <source>
        <strain evidence="1 2">DSM 22214</strain>
    </source>
</reference>
<organism evidence="1 2">
    <name type="scientific">Arcicella aurantiaca</name>
    <dbReference type="NCBI Taxonomy" id="591202"/>
    <lineage>
        <taxon>Bacteria</taxon>
        <taxon>Pseudomonadati</taxon>
        <taxon>Bacteroidota</taxon>
        <taxon>Cytophagia</taxon>
        <taxon>Cytophagales</taxon>
        <taxon>Flectobacillaceae</taxon>
        <taxon>Arcicella</taxon>
    </lineage>
</organism>
<dbReference type="EMBL" id="QGGO01000024">
    <property type="protein sequence ID" value="PWK21451.1"/>
    <property type="molecule type" value="Genomic_DNA"/>
</dbReference>
<dbReference type="Proteomes" id="UP000245489">
    <property type="component" value="Unassembled WGS sequence"/>
</dbReference>
<evidence type="ECO:0000313" key="2">
    <source>
        <dbReference type="Proteomes" id="UP000245489"/>
    </source>
</evidence>
<protein>
    <submittedName>
        <fullName evidence="1">Uncharacterized protein</fullName>
    </submittedName>
</protein>
<gene>
    <name evidence="1" type="ORF">LV89_03744</name>
</gene>
<name>A0A316DTN5_9BACT</name>
<keyword evidence="2" id="KW-1185">Reference proteome</keyword>
<proteinExistence type="predicted"/>
<sequence length="49" mass="5647">MKEGLDKAKKKSGLKIYKSLDEIIEKKLNESERLLKGVDLSMLKISQLR</sequence>
<evidence type="ECO:0000313" key="1">
    <source>
        <dbReference type="EMBL" id="PWK21451.1"/>
    </source>
</evidence>
<dbReference type="AlphaFoldDB" id="A0A316DTN5"/>
<comment type="caution">
    <text evidence="1">The sequence shown here is derived from an EMBL/GenBank/DDBJ whole genome shotgun (WGS) entry which is preliminary data.</text>
</comment>
<dbReference type="RefSeq" id="WP_158279628.1">
    <property type="nucleotide sequence ID" value="NZ_QGGO01000024.1"/>
</dbReference>